<dbReference type="Pfam" id="PF07681">
    <property type="entry name" value="DoxX"/>
    <property type="match status" value="1"/>
</dbReference>
<keyword evidence="3" id="KW-1003">Cell membrane</keyword>
<feature type="transmembrane region" description="Helical" evidence="7">
    <location>
        <begin position="70"/>
        <end position="95"/>
    </location>
</feature>
<protein>
    <recommendedName>
        <fullName evidence="10">GntR family transcriptional regulator</fullName>
    </recommendedName>
</protein>
<proteinExistence type="inferred from homology"/>
<keyword evidence="6 7" id="KW-0472">Membrane</keyword>
<evidence type="ECO:0000256" key="6">
    <source>
        <dbReference type="ARBA" id="ARBA00023136"/>
    </source>
</evidence>
<gene>
    <name evidence="8" type="ORF">CQ405_04695</name>
</gene>
<comment type="subcellular location">
    <subcellularLocation>
        <location evidence="1">Cell membrane</location>
        <topology evidence="1">Multi-pass membrane protein</topology>
    </subcellularLocation>
</comment>
<accession>A0A2P8R1J1</accession>
<dbReference type="Proteomes" id="UP000240535">
    <property type="component" value="Unassembled WGS sequence"/>
</dbReference>
<keyword evidence="4 7" id="KW-0812">Transmembrane</keyword>
<organism evidence="8 9">
    <name type="scientific">Campylobacter blaseri</name>
    <dbReference type="NCBI Taxonomy" id="2042961"/>
    <lineage>
        <taxon>Bacteria</taxon>
        <taxon>Pseudomonadati</taxon>
        <taxon>Campylobacterota</taxon>
        <taxon>Epsilonproteobacteria</taxon>
        <taxon>Campylobacterales</taxon>
        <taxon>Campylobacteraceae</taxon>
        <taxon>Campylobacter</taxon>
    </lineage>
</organism>
<evidence type="ECO:0000256" key="1">
    <source>
        <dbReference type="ARBA" id="ARBA00004651"/>
    </source>
</evidence>
<keyword evidence="9" id="KW-1185">Reference proteome</keyword>
<sequence length="139" mass="15098">MQAIEALFEKIDNKDLALLFVRLGLAITILFHGYHKLTHGVGHLQEDLIALGIPGVIAYLAYLGEIVAPIMLLIGLFSRAASAFIIGTCIFIFMVRWGNGTFMISPKTGGLVIAEAYLYLSSALCIFFAGSGKYAIKKD</sequence>
<evidence type="ECO:0000256" key="4">
    <source>
        <dbReference type="ARBA" id="ARBA00022692"/>
    </source>
</evidence>
<dbReference type="GO" id="GO:0005886">
    <property type="term" value="C:plasma membrane"/>
    <property type="evidence" value="ECO:0007669"/>
    <property type="project" value="UniProtKB-SubCell"/>
</dbReference>
<reference evidence="9" key="1">
    <citation type="submission" date="2017-10" db="EMBL/GenBank/DDBJ databases">
        <title>Campylobacter species from seals.</title>
        <authorList>
            <person name="Gilbert M.J."/>
            <person name="Zomer A.L."/>
            <person name="Timmerman A.J."/>
            <person name="Duim B."/>
            <person name="Wagenaar J.A."/>
        </authorList>
    </citation>
    <scope>NUCLEOTIDE SEQUENCE [LARGE SCALE GENOMIC DNA]</scope>
    <source>
        <strain evidence="9">17S00004-5</strain>
    </source>
</reference>
<feature type="transmembrane region" description="Helical" evidence="7">
    <location>
        <begin position="47"/>
        <end position="64"/>
    </location>
</feature>
<evidence type="ECO:0000256" key="2">
    <source>
        <dbReference type="ARBA" id="ARBA00006679"/>
    </source>
</evidence>
<dbReference type="PANTHER" id="PTHR33452:SF1">
    <property type="entry name" value="INNER MEMBRANE PROTEIN YPHA-RELATED"/>
    <property type="match status" value="1"/>
</dbReference>
<dbReference type="OrthoDB" id="280866at2"/>
<feature type="transmembrane region" description="Helical" evidence="7">
    <location>
        <begin position="116"/>
        <end position="136"/>
    </location>
</feature>
<comment type="caution">
    <text evidence="8">The sequence shown here is derived from an EMBL/GenBank/DDBJ whole genome shotgun (WGS) entry which is preliminary data.</text>
</comment>
<dbReference type="RefSeq" id="WP_106871183.1">
    <property type="nucleotide sequence ID" value="NZ_CP053841.1"/>
</dbReference>
<comment type="similarity">
    <text evidence="2">Belongs to the DoxX family.</text>
</comment>
<dbReference type="AlphaFoldDB" id="A0A2P8R1J1"/>
<evidence type="ECO:0000256" key="5">
    <source>
        <dbReference type="ARBA" id="ARBA00022989"/>
    </source>
</evidence>
<name>A0A2P8R1J1_9BACT</name>
<dbReference type="PANTHER" id="PTHR33452">
    <property type="entry name" value="OXIDOREDUCTASE CATD-RELATED"/>
    <property type="match status" value="1"/>
</dbReference>
<evidence type="ECO:0008006" key="10">
    <source>
        <dbReference type="Google" id="ProtNLM"/>
    </source>
</evidence>
<dbReference type="EMBL" id="PDHH01000003">
    <property type="protein sequence ID" value="PSM52354.1"/>
    <property type="molecule type" value="Genomic_DNA"/>
</dbReference>
<dbReference type="InterPro" id="IPR051907">
    <property type="entry name" value="DoxX-like_oxidoreductase"/>
</dbReference>
<evidence type="ECO:0000256" key="7">
    <source>
        <dbReference type="SAM" id="Phobius"/>
    </source>
</evidence>
<evidence type="ECO:0000313" key="9">
    <source>
        <dbReference type="Proteomes" id="UP000240535"/>
    </source>
</evidence>
<keyword evidence="5 7" id="KW-1133">Transmembrane helix</keyword>
<evidence type="ECO:0000256" key="3">
    <source>
        <dbReference type="ARBA" id="ARBA00022475"/>
    </source>
</evidence>
<dbReference type="InterPro" id="IPR032808">
    <property type="entry name" value="DoxX"/>
</dbReference>
<evidence type="ECO:0000313" key="8">
    <source>
        <dbReference type="EMBL" id="PSM52354.1"/>
    </source>
</evidence>
<feature type="transmembrane region" description="Helical" evidence="7">
    <location>
        <begin position="16"/>
        <end position="35"/>
    </location>
</feature>